<feature type="transmembrane region" description="Helical" evidence="1">
    <location>
        <begin position="149"/>
        <end position="166"/>
    </location>
</feature>
<dbReference type="RefSeq" id="XP_007880266.1">
    <property type="nucleotide sequence ID" value="XM_007882075.1"/>
</dbReference>
<keyword evidence="1" id="KW-1133">Transmembrane helix</keyword>
<accession>A0A061H5R7</accession>
<sequence>MTFATVVGLGLGMSGISVGLMLSYPLIYNQTFLRSDTVSALSKHHRLDVWSRGYEGGKAANAPATALTALAFFSTWAYRGRYVVANRKINLYVVAGVFSALVVPFTVLAIKPVNDRLYAHLANAKSTASAADDDEVEALFAKWTRLHNVRVALSLVSMAVGFYATFGF</sequence>
<evidence type="ECO:0000256" key="1">
    <source>
        <dbReference type="SAM" id="Phobius"/>
    </source>
</evidence>
<dbReference type="GeneID" id="19318650"/>
<protein>
    <recommendedName>
        <fullName evidence="4">DUF1772 domain-containing protein</fullName>
    </recommendedName>
</protein>
<feature type="transmembrane region" description="Helical" evidence="1">
    <location>
        <begin position="89"/>
        <end position="110"/>
    </location>
</feature>
<organism evidence="2 3">
    <name type="scientific">Pseudozyma flocculosa PF-1</name>
    <dbReference type="NCBI Taxonomy" id="1277687"/>
    <lineage>
        <taxon>Eukaryota</taxon>
        <taxon>Fungi</taxon>
        <taxon>Dikarya</taxon>
        <taxon>Basidiomycota</taxon>
        <taxon>Ustilaginomycotina</taxon>
        <taxon>Ustilaginomycetes</taxon>
        <taxon>Ustilaginales</taxon>
        <taxon>Ustilaginaceae</taxon>
        <taxon>Pseudozyma</taxon>
    </lineage>
</organism>
<keyword evidence="1" id="KW-0812">Transmembrane</keyword>
<dbReference type="InterPro" id="IPR013901">
    <property type="entry name" value="Anthrone_oxy"/>
</dbReference>
<dbReference type="eggNOG" id="ENOG502RDM9">
    <property type="taxonomic scope" value="Eukaryota"/>
</dbReference>
<evidence type="ECO:0000313" key="2">
    <source>
        <dbReference type="EMBL" id="EPQ27804.1"/>
    </source>
</evidence>
<proteinExistence type="predicted"/>
<dbReference type="Proteomes" id="UP000053664">
    <property type="component" value="Unassembled WGS sequence"/>
</dbReference>
<dbReference type="Pfam" id="PF08592">
    <property type="entry name" value="Anthrone_oxy"/>
    <property type="match status" value="1"/>
</dbReference>
<reference evidence="2 3" key="1">
    <citation type="journal article" date="2013" name="Plant Cell">
        <title>The transition from a phytopathogenic smut ancestor to an anamorphic biocontrol agent deciphered by comparative whole-genome analysis.</title>
        <authorList>
            <person name="Lefebvre F."/>
            <person name="Joly D.L."/>
            <person name="Labbe C."/>
            <person name="Teichmann B."/>
            <person name="Linning R."/>
            <person name="Belzile F."/>
            <person name="Bakkeren G."/>
            <person name="Belanger R.R."/>
        </authorList>
    </citation>
    <scope>NUCLEOTIDE SEQUENCE [LARGE SCALE GENOMIC DNA]</scope>
    <source>
        <strain evidence="2 3">PF-1</strain>
    </source>
</reference>
<dbReference type="AlphaFoldDB" id="A0A061H5R7"/>
<dbReference type="PANTHER" id="PTHR36535">
    <property type="entry name" value="YALI0E30327P"/>
    <property type="match status" value="1"/>
</dbReference>
<gene>
    <name evidence="2" type="ORF">PFL1_04549</name>
</gene>
<dbReference type="HOGENOM" id="CLU_093241_0_0_1"/>
<dbReference type="EMBL" id="KE361637">
    <property type="protein sequence ID" value="EPQ27804.1"/>
    <property type="molecule type" value="Genomic_DNA"/>
</dbReference>
<evidence type="ECO:0000313" key="3">
    <source>
        <dbReference type="Proteomes" id="UP000053664"/>
    </source>
</evidence>
<dbReference type="KEGG" id="pfp:PFL1_04549"/>
<dbReference type="PANTHER" id="PTHR36535:SF1">
    <property type="entry name" value="DUF1772 DOMAIN-CONTAINING PROTEIN"/>
    <property type="match status" value="1"/>
</dbReference>
<keyword evidence="1" id="KW-0472">Membrane</keyword>
<evidence type="ECO:0008006" key="4">
    <source>
        <dbReference type="Google" id="ProtNLM"/>
    </source>
</evidence>
<feature type="transmembrane region" description="Helical" evidence="1">
    <location>
        <begin position="6"/>
        <end position="27"/>
    </location>
</feature>
<name>A0A061H5R7_9BASI</name>